<evidence type="ECO:0000313" key="10">
    <source>
        <dbReference type="Proteomes" id="UP000021369"/>
    </source>
</evidence>
<dbReference type="PATRIC" id="fig|1341156.4.peg.1033"/>
<dbReference type="GO" id="GO:0005886">
    <property type="term" value="C:plasma membrane"/>
    <property type="evidence" value="ECO:0007669"/>
    <property type="project" value="UniProtKB-SubCell"/>
</dbReference>
<keyword evidence="4 6" id="KW-1133">Transmembrane helix</keyword>
<comment type="caution">
    <text evidence="8">The sequence shown here is derived from an EMBL/GenBank/DDBJ whole genome shotgun (WGS) entry which is preliminary data.</text>
</comment>
<feature type="transmembrane region" description="Helical" evidence="6">
    <location>
        <begin position="305"/>
        <end position="327"/>
    </location>
</feature>
<dbReference type="EMBL" id="JEOB01000002">
    <property type="protein sequence ID" value="EXM39822.1"/>
    <property type="molecule type" value="Genomic_DNA"/>
</dbReference>
<evidence type="ECO:0000256" key="1">
    <source>
        <dbReference type="ARBA" id="ARBA00004651"/>
    </source>
</evidence>
<keyword evidence="10" id="KW-1185">Reference proteome</keyword>
<evidence type="ECO:0000259" key="7">
    <source>
        <dbReference type="Pfam" id="PF03176"/>
    </source>
</evidence>
<sequence length="703" mass="76774">MKNFGKAVVRLRIFIVILALVLAVPAAIGMLKTRINYDILSYLPEDIDTMKGQQIMLDEYGKGGFALVVVEGMEDKDVAALKAKFEKVDTVSDVLWYDSIADISIPKEVLPEDIYEVFNSKDGKSTMMAVFFDKATSADESLEAVVEMRKIAGEQCFINGMTAIVEDIKDLTMKETTAYVGIAVLLTSIILAVTMDSLLIPVFFMLSVGLAILYNLGTNIFLGQISFITQALTAVLQLAVTIDYSIFLWHSYKEQKEKYSDKYEAMAEAISLTISSVVSSSVTTVAGFLALCFMSYTLGLDMGIVMAKGVVIGVICCVTILPSMILVFDKLLEKTIHKDIIPSMDNVASFIIKHHAAFVVLFIALLIPGVYGQTHTDVYYNLTDTLPTDLNSVIANTKLQEEFGISSTHIILCKSDMKRKDVVKMTDEMNEVDGVSMTMAFDTLIGSSIPEEAIPESVSGLLKEGKWQMMLVGSDYKVASPEVNAQVDKLIDILKKYDDTGMVIGEAAATKDLISITKRDFTVVNTVSIAAIFVIILIALRSLSLPLILVAVIEFAITVNMAVPCFTHTKIPFIASVVIGTIQLGATVDYAILMTTRYKQERVSGKDKTEAVTIALSTSMKSIMVSALGFFASTFGVGVYSSVDMISQLCTLMSRGALVSMVTVICVLPSMLLLFDKVIINSTIGMKDTARRERAYSKPALNS</sequence>
<keyword evidence="2" id="KW-1003">Cell membrane</keyword>
<reference evidence="8 10" key="1">
    <citation type="submission" date="2013-06" db="EMBL/GenBank/DDBJ databases">
        <title>Rumen cellulosomics: divergent fiber-degrading strategies revealed by comparative genome-wide analysis of six Ruminococcal strains.</title>
        <authorList>
            <person name="Dassa B."/>
            <person name="Borovok I."/>
            <person name="Lamed R."/>
            <person name="Flint H."/>
            <person name="Yeoman C.J."/>
            <person name="White B."/>
            <person name="Bayer E.A."/>
        </authorList>
    </citation>
    <scope>NUCLEOTIDE SEQUENCE [LARGE SCALE GENOMIC DNA]</scope>
    <source>
        <strain evidence="8 10">SY3</strain>
    </source>
</reference>
<feature type="transmembrane region" description="Helical" evidence="6">
    <location>
        <begin position="347"/>
        <end position="367"/>
    </location>
</feature>
<dbReference type="Proteomes" id="UP000021369">
    <property type="component" value="Unassembled WGS sequence"/>
</dbReference>
<evidence type="ECO:0000256" key="5">
    <source>
        <dbReference type="ARBA" id="ARBA00023136"/>
    </source>
</evidence>
<feature type="domain" description="Membrane transport protein MMPL" evidence="7">
    <location>
        <begin position="75"/>
        <end position="328"/>
    </location>
</feature>
<accession>A0A011VUI5</accession>
<feature type="transmembrane region" description="Helical" evidence="6">
    <location>
        <begin position="573"/>
        <end position="593"/>
    </location>
</feature>
<feature type="transmembrane region" description="Helical" evidence="6">
    <location>
        <begin position="12"/>
        <end position="31"/>
    </location>
</feature>
<gene>
    <name evidence="9" type="ORF">RASY3_08645</name>
    <name evidence="8" type="ORF">RASY3_19030</name>
</gene>
<proteinExistence type="predicted"/>
<organism evidence="8 10">
    <name type="scientific">Ruminococcus albus SY3</name>
    <dbReference type="NCBI Taxonomy" id="1341156"/>
    <lineage>
        <taxon>Bacteria</taxon>
        <taxon>Bacillati</taxon>
        <taxon>Bacillota</taxon>
        <taxon>Clostridia</taxon>
        <taxon>Eubacteriales</taxon>
        <taxon>Oscillospiraceae</taxon>
        <taxon>Ruminococcus</taxon>
    </lineage>
</organism>
<feature type="transmembrane region" description="Helical" evidence="6">
    <location>
        <begin position="655"/>
        <end position="675"/>
    </location>
</feature>
<evidence type="ECO:0000256" key="6">
    <source>
        <dbReference type="SAM" id="Phobius"/>
    </source>
</evidence>
<comment type="subcellular location">
    <subcellularLocation>
        <location evidence="1">Cell membrane</location>
        <topology evidence="1">Multi-pass membrane protein</topology>
    </subcellularLocation>
</comment>
<feature type="transmembrane region" description="Helical" evidence="6">
    <location>
        <begin position="546"/>
        <end position="566"/>
    </location>
</feature>
<feature type="transmembrane region" description="Helical" evidence="6">
    <location>
        <begin position="623"/>
        <end position="643"/>
    </location>
</feature>
<dbReference type="Pfam" id="PF03176">
    <property type="entry name" value="MMPL"/>
    <property type="match status" value="2"/>
</dbReference>
<dbReference type="InterPro" id="IPR050545">
    <property type="entry name" value="Mycobact_MmpL"/>
</dbReference>
<dbReference type="PANTHER" id="PTHR33406">
    <property type="entry name" value="MEMBRANE PROTEIN MJ1562-RELATED"/>
    <property type="match status" value="1"/>
</dbReference>
<dbReference type="SUPFAM" id="SSF82866">
    <property type="entry name" value="Multidrug efflux transporter AcrB transmembrane domain"/>
    <property type="match status" value="2"/>
</dbReference>
<dbReference type="RefSeq" id="WP_037286964.1">
    <property type="nucleotide sequence ID" value="NZ_JEOB01000002.1"/>
</dbReference>
<feature type="transmembrane region" description="Helical" evidence="6">
    <location>
        <begin position="269"/>
        <end position="293"/>
    </location>
</feature>
<evidence type="ECO:0000313" key="9">
    <source>
        <dbReference type="EMBL" id="EXM39822.1"/>
    </source>
</evidence>
<keyword evidence="5 6" id="KW-0472">Membrane</keyword>
<dbReference type="OrthoDB" id="9782006at2"/>
<feature type="domain" description="Membrane transport protein MMPL" evidence="7">
    <location>
        <begin position="394"/>
        <end position="675"/>
    </location>
</feature>
<feature type="transmembrane region" description="Helical" evidence="6">
    <location>
        <begin position="228"/>
        <end position="249"/>
    </location>
</feature>
<dbReference type="EMBL" id="JEOB01000004">
    <property type="protein sequence ID" value="EXM38288.1"/>
    <property type="molecule type" value="Genomic_DNA"/>
</dbReference>
<keyword evidence="3 6" id="KW-0812">Transmembrane</keyword>
<evidence type="ECO:0000256" key="2">
    <source>
        <dbReference type="ARBA" id="ARBA00022475"/>
    </source>
</evidence>
<feature type="transmembrane region" description="Helical" evidence="6">
    <location>
        <begin position="199"/>
        <end position="216"/>
    </location>
</feature>
<evidence type="ECO:0000313" key="8">
    <source>
        <dbReference type="EMBL" id="EXM38288.1"/>
    </source>
</evidence>
<feature type="transmembrane region" description="Helical" evidence="6">
    <location>
        <begin position="521"/>
        <end position="540"/>
    </location>
</feature>
<evidence type="ECO:0000256" key="3">
    <source>
        <dbReference type="ARBA" id="ARBA00022692"/>
    </source>
</evidence>
<feature type="transmembrane region" description="Helical" evidence="6">
    <location>
        <begin position="176"/>
        <end position="193"/>
    </location>
</feature>
<name>A0A011VUI5_RUMAL</name>
<dbReference type="Gene3D" id="1.20.1640.10">
    <property type="entry name" value="Multidrug efflux transporter AcrB transmembrane domain"/>
    <property type="match status" value="2"/>
</dbReference>
<dbReference type="AlphaFoldDB" id="A0A011VUI5"/>
<evidence type="ECO:0000256" key="4">
    <source>
        <dbReference type="ARBA" id="ARBA00022989"/>
    </source>
</evidence>
<protein>
    <submittedName>
        <fullName evidence="8">Ankyrin</fullName>
    </submittedName>
</protein>
<dbReference type="PANTHER" id="PTHR33406:SF13">
    <property type="entry name" value="MEMBRANE PROTEIN YDFJ"/>
    <property type="match status" value="1"/>
</dbReference>
<dbReference type="InterPro" id="IPR004869">
    <property type="entry name" value="MMPL_dom"/>
</dbReference>